<name>A0A8H4QRS3_9AGAR</name>
<evidence type="ECO:0000313" key="3">
    <source>
        <dbReference type="EMBL" id="KAF4615696.1"/>
    </source>
</evidence>
<feature type="transmembrane region" description="Helical" evidence="1">
    <location>
        <begin position="220"/>
        <end position="242"/>
    </location>
</feature>
<keyword evidence="1" id="KW-1133">Transmembrane helix</keyword>
<dbReference type="Proteomes" id="UP000521872">
    <property type="component" value="Unassembled WGS sequence"/>
</dbReference>
<feature type="transmembrane region" description="Helical" evidence="1">
    <location>
        <begin position="161"/>
        <end position="181"/>
    </location>
</feature>
<dbReference type="EMBL" id="JAACJL010000034">
    <property type="protein sequence ID" value="KAF4615696.1"/>
    <property type="molecule type" value="Genomic_DNA"/>
</dbReference>
<accession>A0A8H4QRS3</accession>
<protein>
    <recommendedName>
        <fullName evidence="2">DUF6533 domain-containing protein</fullName>
    </recommendedName>
</protein>
<sequence>MQFHGACVSSPIMSSFNILLERSVASLHALRQTQIDTYAAYSRITLWTFDLLINLDREQELIWSEGLRASSLLYYAVRYPVIARQIFYVCYTGMEYVSQVRYPFVLGSKVLNCKIADVQTLIAHCNLWYQFVSVWSLLIPRVAIALSFILRVYAVMHGGRFYVAILSFLGLFSSVLDIVQIKQISCTEMSNPLGESQPKPCPSDAAPKLKVNSSLTKPPLAFVMTFISLIVFDVIACTLILWKMVEVIRQQGGFRTVRRLADGSIATLIIQNGALYFIIITGIQLGAVILYFLPQPSGPLKLIIFKGLYSTVLNDYTLIISTILVARLILDLKGYFRRTSRPGIEAEPYLTSLSFAENGTELGVSTGQRTTISGQWVHGLVRDFEGSNAVGARETRSMSEMGDVGRR</sequence>
<feature type="transmembrane region" description="Helical" evidence="1">
    <location>
        <begin position="263"/>
        <end position="293"/>
    </location>
</feature>
<keyword evidence="4" id="KW-1185">Reference proteome</keyword>
<evidence type="ECO:0000256" key="1">
    <source>
        <dbReference type="SAM" id="Phobius"/>
    </source>
</evidence>
<feature type="domain" description="DUF6533" evidence="2">
    <location>
        <begin position="38"/>
        <end position="82"/>
    </location>
</feature>
<evidence type="ECO:0000259" key="2">
    <source>
        <dbReference type="Pfam" id="PF20151"/>
    </source>
</evidence>
<dbReference type="InterPro" id="IPR045340">
    <property type="entry name" value="DUF6533"/>
</dbReference>
<comment type="caution">
    <text evidence="3">The sequence shown here is derived from an EMBL/GenBank/DDBJ whole genome shotgun (WGS) entry which is preliminary data.</text>
</comment>
<reference evidence="3 4" key="1">
    <citation type="submission" date="2019-12" db="EMBL/GenBank/DDBJ databases">
        <authorList>
            <person name="Floudas D."/>
            <person name="Bentzer J."/>
            <person name="Ahren D."/>
            <person name="Johansson T."/>
            <person name="Persson P."/>
            <person name="Tunlid A."/>
        </authorList>
    </citation>
    <scope>NUCLEOTIDE SEQUENCE [LARGE SCALE GENOMIC DNA]</scope>
    <source>
        <strain evidence="3 4">CBS 102.39</strain>
    </source>
</reference>
<feature type="transmembrane region" description="Helical" evidence="1">
    <location>
        <begin position="127"/>
        <end position="149"/>
    </location>
</feature>
<feature type="transmembrane region" description="Helical" evidence="1">
    <location>
        <begin position="313"/>
        <end position="330"/>
    </location>
</feature>
<dbReference type="AlphaFoldDB" id="A0A8H4QRS3"/>
<evidence type="ECO:0000313" key="4">
    <source>
        <dbReference type="Proteomes" id="UP000521872"/>
    </source>
</evidence>
<dbReference type="Pfam" id="PF20151">
    <property type="entry name" value="DUF6533"/>
    <property type="match status" value="1"/>
</dbReference>
<gene>
    <name evidence="3" type="ORF">D9613_012526</name>
</gene>
<proteinExistence type="predicted"/>
<keyword evidence="1" id="KW-0812">Transmembrane</keyword>
<keyword evidence="1" id="KW-0472">Membrane</keyword>
<organism evidence="3 4">
    <name type="scientific">Agrocybe pediades</name>
    <dbReference type="NCBI Taxonomy" id="84607"/>
    <lineage>
        <taxon>Eukaryota</taxon>
        <taxon>Fungi</taxon>
        <taxon>Dikarya</taxon>
        <taxon>Basidiomycota</taxon>
        <taxon>Agaricomycotina</taxon>
        <taxon>Agaricomycetes</taxon>
        <taxon>Agaricomycetidae</taxon>
        <taxon>Agaricales</taxon>
        <taxon>Agaricineae</taxon>
        <taxon>Strophariaceae</taxon>
        <taxon>Agrocybe</taxon>
    </lineage>
</organism>